<dbReference type="PANTHER" id="PTHR30627:SF24">
    <property type="entry name" value="PENICILLIN-BINDING PROTEIN 4B"/>
    <property type="match status" value="1"/>
</dbReference>
<evidence type="ECO:0000256" key="1">
    <source>
        <dbReference type="SAM" id="Phobius"/>
    </source>
</evidence>
<dbReference type="Pfam" id="PF00905">
    <property type="entry name" value="Transpeptidase"/>
    <property type="match status" value="1"/>
</dbReference>
<feature type="domain" description="Penicillin binding protein A dimerisation" evidence="3">
    <location>
        <begin position="64"/>
        <end position="143"/>
    </location>
</feature>
<keyword evidence="5" id="KW-1185">Reference proteome</keyword>
<dbReference type="InterPro" id="IPR036138">
    <property type="entry name" value="PBP_dimer_sf"/>
</dbReference>
<dbReference type="Pfam" id="PF21922">
    <property type="entry name" value="PBP_dimer_2"/>
    <property type="match status" value="1"/>
</dbReference>
<dbReference type="GO" id="GO:0005886">
    <property type="term" value="C:plasma membrane"/>
    <property type="evidence" value="ECO:0007669"/>
    <property type="project" value="TreeGrafter"/>
</dbReference>
<accession>A0A1I5UCT6</accession>
<dbReference type="AlphaFoldDB" id="A0A1I5UCT6"/>
<gene>
    <name evidence="4" type="ORF">SAMN04487928_11253</name>
</gene>
<dbReference type="InterPro" id="IPR001460">
    <property type="entry name" value="PCN-bd_Tpept"/>
</dbReference>
<sequence>MREEKNTNRRKIRSYPIIVLSVFYAVLFGAMLGYICYYSYSNRQTLMNNSFNTRQAILLAQNSRGKILSRDGEVLAYSQETEDGKEIRVYPYEKEFAHVVGYATNGKAGIEALANYYLINTNVELSEKVRLDAAGDKYPGDNVVSTLDVTLQEVAYNALSARKGAIVVSNPKTGEILAMVSKPDFDPNSIAQEWDSLLADKSTDAKLLNRATQGLYPPGSTFKIVTSLAYLKDHPTDYAGYRYTCSGSFSVGEDSISCYHGQVHGSLDLFTSFAESCNSSFANIGMGISEKAFSITLNDLMFGQDLPLDVLYSKSSVDYSADMSNADRMQLSIGQGTTSVTPMHMNMITCAVANDGILMKPCFFTQVKSEEGKVVENVSFEKYKRLMSSEESAVLKKMMEQVVQTGTASKLKGLSYSAAGKTGSAEFNSQSDSHAWFTGYAPAEDPEICVTIIVENAGSGGSYAVPIAKRIFDAYFGVE</sequence>
<dbReference type="SUPFAM" id="SSF56519">
    <property type="entry name" value="Penicillin binding protein dimerisation domain"/>
    <property type="match status" value="1"/>
</dbReference>
<dbReference type="InterPro" id="IPR050515">
    <property type="entry name" value="Beta-lactam/transpept"/>
</dbReference>
<evidence type="ECO:0000313" key="5">
    <source>
        <dbReference type="Proteomes" id="UP000182624"/>
    </source>
</evidence>
<dbReference type="GO" id="GO:0071555">
    <property type="term" value="P:cell wall organization"/>
    <property type="evidence" value="ECO:0007669"/>
    <property type="project" value="TreeGrafter"/>
</dbReference>
<dbReference type="InterPro" id="IPR012338">
    <property type="entry name" value="Beta-lactam/transpept-like"/>
</dbReference>
<keyword evidence="1" id="KW-1133">Transmembrane helix</keyword>
<dbReference type="Gene3D" id="3.40.710.10">
    <property type="entry name" value="DD-peptidase/beta-lactamase superfamily"/>
    <property type="match status" value="1"/>
</dbReference>
<dbReference type="RefSeq" id="WP_074887636.1">
    <property type="nucleotide sequence ID" value="NZ_FOXO01000012.1"/>
</dbReference>
<feature type="domain" description="Penicillin-binding protein transpeptidase" evidence="2">
    <location>
        <begin position="164"/>
        <end position="472"/>
    </location>
</feature>
<dbReference type="OrthoDB" id="9804124at2"/>
<evidence type="ECO:0000259" key="2">
    <source>
        <dbReference type="Pfam" id="PF00905"/>
    </source>
</evidence>
<evidence type="ECO:0000259" key="3">
    <source>
        <dbReference type="Pfam" id="PF21922"/>
    </source>
</evidence>
<keyword evidence="1" id="KW-0812">Transmembrane</keyword>
<dbReference type="Proteomes" id="UP000182624">
    <property type="component" value="Unassembled WGS sequence"/>
</dbReference>
<dbReference type="SUPFAM" id="SSF56601">
    <property type="entry name" value="beta-lactamase/transpeptidase-like"/>
    <property type="match status" value="1"/>
</dbReference>
<feature type="transmembrane region" description="Helical" evidence="1">
    <location>
        <begin position="12"/>
        <end position="40"/>
    </location>
</feature>
<organism evidence="4 5">
    <name type="scientific">Butyrivibrio proteoclasticus</name>
    <dbReference type="NCBI Taxonomy" id="43305"/>
    <lineage>
        <taxon>Bacteria</taxon>
        <taxon>Bacillati</taxon>
        <taxon>Bacillota</taxon>
        <taxon>Clostridia</taxon>
        <taxon>Lachnospirales</taxon>
        <taxon>Lachnospiraceae</taxon>
        <taxon>Butyrivibrio</taxon>
    </lineage>
</organism>
<proteinExistence type="predicted"/>
<dbReference type="Gene3D" id="3.90.1310.10">
    <property type="entry name" value="Penicillin-binding protein 2a (Domain 2)"/>
    <property type="match status" value="1"/>
</dbReference>
<dbReference type="EMBL" id="FOXO01000012">
    <property type="protein sequence ID" value="SFP93059.1"/>
    <property type="molecule type" value="Genomic_DNA"/>
</dbReference>
<dbReference type="PANTHER" id="PTHR30627">
    <property type="entry name" value="PEPTIDOGLYCAN D,D-TRANSPEPTIDASE"/>
    <property type="match status" value="1"/>
</dbReference>
<dbReference type="GO" id="GO:0016740">
    <property type="term" value="F:transferase activity"/>
    <property type="evidence" value="ECO:0007669"/>
    <property type="project" value="UniProtKB-KW"/>
</dbReference>
<reference evidence="5" key="1">
    <citation type="submission" date="2016-10" db="EMBL/GenBank/DDBJ databases">
        <authorList>
            <person name="Varghese N."/>
            <person name="Submissions S."/>
        </authorList>
    </citation>
    <scope>NUCLEOTIDE SEQUENCE [LARGE SCALE GENOMIC DNA]</scope>
    <source>
        <strain evidence="5">P18</strain>
    </source>
</reference>
<keyword evidence="1" id="KW-0472">Membrane</keyword>
<dbReference type="InterPro" id="IPR054120">
    <property type="entry name" value="PBPA_dimer"/>
</dbReference>
<dbReference type="GO" id="GO:0071972">
    <property type="term" value="F:peptidoglycan L,D-transpeptidase activity"/>
    <property type="evidence" value="ECO:0007669"/>
    <property type="project" value="TreeGrafter"/>
</dbReference>
<evidence type="ECO:0000313" key="4">
    <source>
        <dbReference type="EMBL" id="SFP93059.1"/>
    </source>
</evidence>
<keyword evidence="4" id="KW-0808">Transferase</keyword>
<name>A0A1I5UCT6_9FIRM</name>
<protein>
    <submittedName>
        <fullName evidence="4">Peptidoglycan glycosyltransferase</fullName>
    </submittedName>
</protein>
<dbReference type="GO" id="GO:0008658">
    <property type="term" value="F:penicillin binding"/>
    <property type="evidence" value="ECO:0007669"/>
    <property type="project" value="InterPro"/>
</dbReference>